<dbReference type="InterPro" id="IPR013324">
    <property type="entry name" value="RNA_pol_sigma_r3/r4-like"/>
</dbReference>
<dbReference type="STRING" id="754476.Q7A_202"/>
<dbReference type="InterPro" id="IPR036388">
    <property type="entry name" value="WH-like_DNA-bd_sf"/>
</dbReference>
<evidence type="ECO:0000256" key="3">
    <source>
        <dbReference type="ARBA" id="ARBA00023082"/>
    </source>
</evidence>
<dbReference type="InterPro" id="IPR013249">
    <property type="entry name" value="RNA_pol_sigma70_r4_t2"/>
</dbReference>
<dbReference type="KEGG" id="mej:Q7A_202"/>
<dbReference type="InterPro" id="IPR039425">
    <property type="entry name" value="RNA_pol_sigma-70-like"/>
</dbReference>
<evidence type="ECO:0000256" key="4">
    <source>
        <dbReference type="ARBA" id="ARBA00023163"/>
    </source>
</evidence>
<evidence type="ECO:0000256" key="2">
    <source>
        <dbReference type="ARBA" id="ARBA00023015"/>
    </source>
</evidence>
<dbReference type="Gene3D" id="1.10.10.10">
    <property type="entry name" value="Winged helix-like DNA-binding domain superfamily/Winged helix DNA-binding domain"/>
    <property type="match status" value="1"/>
</dbReference>
<dbReference type="Proteomes" id="UP000009144">
    <property type="component" value="Chromosome"/>
</dbReference>
<dbReference type="GO" id="GO:0006352">
    <property type="term" value="P:DNA-templated transcription initiation"/>
    <property type="evidence" value="ECO:0007669"/>
    <property type="project" value="InterPro"/>
</dbReference>
<dbReference type="GO" id="GO:0016987">
    <property type="term" value="F:sigma factor activity"/>
    <property type="evidence" value="ECO:0007669"/>
    <property type="project" value="UniProtKB-KW"/>
</dbReference>
<evidence type="ECO:0000313" key="5">
    <source>
        <dbReference type="EMBL" id="AFI83061.1"/>
    </source>
</evidence>
<dbReference type="OrthoDB" id="9797134at2"/>
<dbReference type="Gene3D" id="1.10.1740.10">
    <property type="match status" value="1"/>
</dbReference>
<dbReference type="InterPro" id="IPR014284">
    <property type="entry name" value="RNA_pol_sigma-70_dom"/>
</dbReference>
<evidence type="ECO:0000313" key="6">
    <source>
        <dbReference type="Proteomes" id="UP000009144"/>
    </source>
</evidence>
<dbReference type="Pfam" id="PF04542">
    <property type="entry name" value="Sigma70_r2"/>
    <property type="match status" value="1"/>
</dbReference>
<gene>
    <name evidence="5" type="ordered locus">Q7A_202</name>
</gene>
<reference evidence="5 6" key="1">
    <citation type="journal article" date="2012" name="J. Bacteriol.">
        <title>Complete genome sequences of Methylophaga sp. strain JAM1 and Methylophaga sp. strain JAM7.</title>
        <authorList>
            <person name="Villeneuve C."/>
            <person name="Martineau C."/>
            <person name="Mauffrey F."/>
            <person name="Villemur R."/>
        </authorList>
    </citation>
    <scope>NUCLEOTIDE SEQUENCE [LARGE SCALE GENOMIC DNA]</scope>
    <source>
        <strain evidence="5 6">JAM1</strain>
    </source>
</reference>
<dbReference type="Pfam" id="PF08281">
    <property type="entry name" value="Sigma70_r4_2"/>
    <property type="match status" value="1"/>
</dbReference>
<dbReference type="PANTHER" id="PTHR43133">
    <property type="entry name" value="RNA POLYMERASE ECF-TYPE SIGMA FACTO"/>
    <property type="match status" value="1"/>
</dbReference>
<dbReference type="SUPFAM" id="SSF88659">
    <property type="entry name" value="Sigma3 and sigma4 domains of RNA polymerase sigma factors"/>
    <property type="match status" value="1"/>
</dbReference>
<dbReference type="AlphaFoldDB" id="I1XF92"/>
<dbReference type="EMBL" id="CP003390">
    <property type="protein sequence ID" value="AFI83061.1"/>
    <property type="molecule type" value="Genomic_DNA"/>
</dbReference>
<accession>I1XF92</accession>
<dbReference type="eggNOG" id="COG1595">
    <property type="taxonomic scope" value="Bacteria"/>
</dbReference>
<protein>
    <submittedName>
        <fullName evidence="5">RNA polymerase</fullName>
    </submittedName>
</protein>
<keyword evidence="2" id="KW-0805">Transcription regulation</keyword>
<dbReference type="InterPro" id="IPR013325">
    <property type="entry name" value="RNA_pol_sigma_r2"/>
</dbReference>
<dbReference type="CDD" id="cd06171">
    <property type="entry name" value="Sigma70_r4"/>
    <property type="match status" value="1"/>
</dbReference>
<dbReference type="SUPFAM" id="SSF88946">
    <property type="entry name" value="Sigma2 domain of RNA polymerase sigma factors"/>
    <property type="match status" value="1"/>
</dbReference>
<organism evidence="5 6">
    <name type="scientific">Methylophaga nitratireducenticrescens</name>
    <dbReference type="NCBI Taxonomy" id="754476"/>
    <lineage>
        <taxon>Bacteria</taxon>
        <taxon>Pseudomonadati</taxon>
        <taxon>Pseudomonadota</taxon>
        <taxon>Gammaproteobacteria</taxon>
        <taxon>Thiotrichales</taxon>
        <taxon>Piscirickettsiaceae</taxon>
        <taxon>Methylophaga</taxon>
    </lineage>
</organism>
<keyword evidence="3" id="KW-0731">Sigma factor</keyword>
<dbReference type="HOGENOM" id="CLU_047691_12_1_6"/>
<dbReference type="PATRIC" id="fig|754476.3.peg.201"/>
<keyword evidence="4" id="KW-0804">Transcription</keyword>
<comment type="similarity">
    <text evidence="1">Belongs to the sigma-70 factor family. ECF subfamily.</text>
</comment>
<keyword evidence="6" id="KW-1185">Reference proteome</keyword>
<reference evidence="5 6" key="2">
    <citation type="journal article" date="2013" name="Int. J. Syst. Evol. Microbiol.">
        <title>Methylophaga nitratireducenticrescens sp. nov. and Methylophaga frappieri sp. nov., isolated from the biofilm of the methanol-fed denitrification system treating the seawater at the Montreal Biodome.</title>
        <authorList>
            <person name="Villeneuve C."/>
            <person name="Martineau C."/>
            <person name="Mauffrey F."/>
            <person name="Villemur R."/>
        </authorList>
    </citation>
    <scope>NUCLEOTIDE SEQUENCE [LARGE SCALE GENOMIC DNA]</scope>
    <source>
        <strain evidence="5 6">JAM1</strain>
    </source>
</reference>
<sequence>MPPTQLETIYKDHHNWLRGWLYQKVGCDQRAADLAQDTFVRLLQAQHKQTDFTPEQPRAYLRTVANGLVIDYFRRRSLENAYQNALANMPEITMISEEERLLIRETLEQLDALINRLPARVKTIFLLSQLEGLTYAQIAKLTDVSLSTVKRDMQQAFIHCLTLLW</sequence>
<dbReference type="GO" id="GO:0003677">
    <property type="term" value="F:DNA binding"/>
    <property type="evidence" value="ECO:0007669"/>
    <property type="project" value="InterPro"/>
</dbReference>
<dbReference type="InterPro" id="IPR007627">
    <property type="entry name" value="RNA_pol_sigma70_r2"/>
</dbReference>
<name>I1XF92_METNJ</name>
<proteinExistence type="inferred from homology"/>
<dbReference type="RefSeq" id="WP_014705437.1">
    <property type="nucleotide sequence ID" value="NC_017857.3"/>
</dbReference>
<dbReference type="PANTHER" id="PTHR43133:SF63">
    <property type="entry name" value="RNA POLYMERASE SIGMA FACTOR FECI-RELATED"/>
    <property type="match status" value="1"/>
</dbReference>
<dbReference type="NCBIfam" id="TIGR02937">
    <property type="entry name" value="sigma70-ECF"/>
    <property type="match status" value="1"/>
</dbReference>
<evidence type="ECO:0000256" key="1">
    <source>
        <dbReference type="ARBA" id="ARBA00010641"/>
    </source>
</evidence>